<feature type="compositionally biased region" description="Acidic residues" evidence="1">
    <location>
        <begin position="584"/>
        <end position="600"/>
    </location>
</feature>
<dbReference type="Pfam" id="PF15262">
    <property type="entry name" value="DUF4592"/>
    <property type="match status" value="1"/>
</dbReference>
<feature type="compositionally biased region" description="Acidic residues" evidence="1">
    <location>
        <begin position="630"/>
        <end position="648"/>
    </location>
</feature>
<feature type="compositionally biased region" description="Polar residues" evidence="1">
    <location>
        <begin position="65"/>
        <end position="82"/>
    </location>
</feature>
<dbReference type="InterPro" id="IPR026713">
    <property type="entry name" value="CRACD-like"/>
</dbReference>
<feature type="compositionally biased region" description="Basic and acidic residues" evidence="1">
    <location>
        <begin position="1073"/>
        <end position="1093"/>
    </location>
</feature>
<dbReference type="EMBL" id="CM015720">
    <property type="protein sequence ID" value="KAF3693579.1"/>
    <property type="molecule type" value="Genomic_DNA"/>
</dbReference>
<dbReference type="PANTHER" id="PTHR47743:SF2">
    <property type="entry name" value="ACROSOMAL PROTEIN KIAA1210"/>
    <property type="match status" value="1"/>
</dbReference>
<feature type="compositionally biased region" description="Low complexity" evidence="1">
    <location>
        <begin position="1232"/>
        <end position="1274"/>
    </location>
</feature>
<feature type="region of interest" description="Disordered" evidence="1">
    <location>
        <begin position="791"/>
        <end position="983"/>
    </location>
</feature>
<feature type="region of interest" description="Disordered" evidence="1">
    <location>
        <begin position="271"/>
        <end position="385"/>
    </location>
</feature>
<feature type="compositionally biased region" description="Acidic residues" evidence="1">
    <location>
        <begin position="470"/>
        <end position="483"/>
    </location>
</feature>
<feature type="region of interest" description="Disordered" evidence="1">
    <location>
        <begin position="1166"/>
        <end position="1324"/>
    </location>
</feature>
<feature type="compositionally biased region" description="Low complexity" evidence="1">
    <location>
        <begin position="363"/>
        <end position="376"/>
    </location>
</feature>
<feature type="compositionally biased region" description="Basic and acidic residues" evidence="1">
    <location>
        <begin position="1116"/>
        <end position="1136"/>
    </location>
</feature>
<feature type="region of interest" description="Disordered" evidence="1">
    <location>
        <begin position="584"/>
        <end position="659"/>
    </location>
</feature>
<protein>
    <recommendedName>
        <fullName evidence="2">DUF4592 domain-containing protein</fullName>
    </recommendedName>
</protein>
<feature type="compositionally biased region" description="Polar residues" evidence="1">
    <location>
        <begin position="1275"/>
        <end position="1291"/>
    </location>
</feature>
<feature type="compositionally biased region" description="Polar residues" evidence="1">
    <location>
        <begin position="1137"/>
        <end position="1147"/>
    </location>
</feature>
<feature type="compositionally biased region" description="Basic and acidic residues" evidence="1">
    <location>
        <begin position="931"/>
        <end position="944"/>
    </location>
</feature>
<feature type="region of interest" description="Disordered" evidence="1">
    <location>
        <begin position="406"/>
        <end position="426"/>
    </location>
</feature>
<feature type="compositionally biased region" description="Low complexity" evidence="1">
    <location>
        <begin position="918"/>
        <end position="930"/>
    </location>
</feature>
<feature type="region of interest" description="Disordered" evidence="1">
    <location>
        <begin position="504"/>
        <end position="534"/>
    </location>
</feature>
<feature type="compositionally biased region" description="Acidic residues" evidence="1">
    <location>
        <begin position="323"/>
        <end position="335"/>
    </location>
</feature>
<dbReference type="Proteomes" id="UP000503349">
    <property type="component" value="Chromosome 9"/>
</dbReference>
<feature type="compositionally biased region" description="Basic and acidic residues" evidence="1">
    <location>
        <begin position="278"/>
        <end position="297"/>
    </location>
</feature>
<feature type="compositionally biased region" description="Acidic residues" evidence="1">
    <location>
        <begin position="872"/>
        <end position="885"/>
    </location>
</feature>
<accession>A0A6G1PTM3</accession>
<dbReference type="InterPro" id="IPR028030">
    <property type="entry name" value="DUF4592"/>
</dbReference>
<evidence type="ECO:0000256" key="1">
    <source>
        <dbReference type="SAM" id="MobiDB-lite"/>
    </source>
</evidence>
<keyword evidence="4" id="KW-1185">Reference proteome</keyword>
<organism evidence="3 4">
    <name type="scientific">Channa argus</name>
    <name type="common">Northern snakehead</name>
    <name type="synonym">Ophicephalus argus</name>
    <dbReference type="NCBI Taxonomy" id="215402"/>
    <lineage>
        <taxon>Eukaryota</taxon>
        <taxon>Metazoa</taxon>
        <taxon>Chordata</taxon>
        <taxon>Craniata</taxon>
        <taxon>Vertebrata</taxon>
        <taxon>Euteleostomi</taxon>
        <taxon>Actinopterygii</taxon>
        <taxon>Neopterygii</taxon>
        <taxon>Teleostei</taxon>
        <taxon>Neoteleostei</taxon>
        <taxon>Acanthomorphata</taxon>
        <taxon>Anabantaria</taxon>
        <taxon>Anabantiformes</taxon>
        <taxon>Channoidei</taxon>
        <taxon>Channidae</taxon>
        <taxon>Channa</taxon>
    </lineage>
</organism>
<feature type="compositionally biased region" description="Polar residues" evidence="1">
    <location>
        <begin position="968"/>
        <end position="981"/>
    </location>
</feature>
<evidence type="ECO:0000313" key="3">
    <source>
        <dbReference type="EMBL" id="KAF3693579.1"/>
    </source>
</evidence>
<feature type="compositionally biased region" description="Basic and acidic residues" evidence="1">
    <location>
        <begin position="460"/>
        <end position="469"/>
    </location>
</feature>
<feature type="compositionally biased region" description="Basic and acidic residues" evidence="1">
    <location>
        <begin position="524"/>
        <end position="534"/>
    </location>
</feature>
<feature type="region of interest" description="Disordered" evidence="1">
    <location>
        <begin position="460"/>
        <end position="483"/>
    </location>
</feature>
<feature type="compositionally biased region" description="Polar residues" evidence="1">
    <location>
        <begin position="795"/>
        <end position="836"/>
    </location>
</feature>
<sequence>MQIHCSDRAAMASGPPDVMTNQEPTEVQEECPAKKKSKFQTFKKFFARKKRKEPSAAGADAGLKASQSSDNVSKTSENNTLTRSEKDKGSGSKISLGSKALSHDSVFVSDSSEANDALGASQDSIHGKVKSLQLQLKQAIKLGSPPSLICVKGRDDAGTMSEDDGLPCSPPEYTTLPTVMDQTLRDSSISLERENQDDDQLSCAASSRVASPLVVPGDFSQPASPYGCLDNSAAKHKMGLRQKACNKRKPVNRLEMKPEWDMDADEVLNNSTTEALVEQEKQKEVIRFDELKSKVEREEEEEEEEMKEQPKHSTQSPLRDKEEGEEGEEELEAEQDVSHRADASPPQLGLTDEHHSDAQPLPSSEHSSAASSLDSARVTPEPPAGVREYLLDPACVANGAEENRAASEFALSEEEDRVQESRGDESSLLQEVLSSLKTPLAPCSLGMEVESVGLMETVEEVKEKERQEADVEEGEDMKEGEAEVDEELGYQAAPSGTILLGQTTKEEEQVASPSCQEEVVVPEEEVKEHEETEKKGEVVVERFSQHGVRIFDNVQEEAGEKGEADEVKPEEKNNLLRIIDIQAEEEVEEEYQSEGEEEAIELDKEPGVEEEGQEKTEEGDQEVEVKEETDKVEEAEEAIEEESDDAEEMTERFSDTADEEAQISLPLQEADEGVDVVVGDDTVCTTNLTDDAESPAELSDEEFTIVQECQANSDLNSGEEAEEEVVEIEHMQQREEDVETNLQVSVQTERDLKQESVEMSRLDLKQVENDQTEAAEQAMVSSRPVSLLLPESHFETQSQESGNITPSKMSTTTIHINLVSPSSDKVQPFFQQSPTAAQPKESESPSHTAAAEQTPEFTEDPVDSVEEVKDFGEEDTTPDSVEETVEPPPCSPDQSKVRFTISPAWQRTKSLTPPSSPPACVSSSPSTTTEPRSEEVEAASKEDPVVQTDPVSLTKVELTLSPGRERNAGSTAAKPQSNAATSPCCAKLQTSAASTEETTVIAEGNANNPFGVRLRKTSALQRLSSEEENTEVMTESPVEPPVQPPSCKDEPPHPVSVKPFVSQPLCNKPALPKKPELHGDSGAKTKRISEHAAGRGVSTGSDSPSWISVAKQKQKIYKENSLDEITVKKEEPERKSSLPTYISSSAGNKKAESVGKVNLLEISKHSSVASVETDARGALSPPTPVPPQPSKSVSLPCSIPPKPQILHTTAKPPPQPSPARGSLSQPTPVPVSQKSPSCTSPSSASKTTPSLPLPKSAHSPSTTVTSPPFSSRTTLESTGSRATGQTPSSQRALPPPALPQDEPPWMALAKKKAKAWSEMPQIVQ</sequence>
<feature type="domain" description="DUF4592" evidence="2">
    <location>
        <begin position="138"/>
        <end position="244"/>
    </location>
</feature>
<feature type="region of interest" description="Disordered" evidence="1">
    <location>
        <begin position="1023"/>
        <end position="1152"/>
    </location>
</feature>
<feature type="compositionally biased region" description="Basic and acidic residues" evidence="1">
    <location>
        <begin position="601"/>
        <end position="629"/>
    </location>
</feature>
<gene>
    <name evidence="3" type="ORF">EXN66_Car009255</name>
</gene>
<proteinExistence type="predicted"/>
<reference evidence="4" key="2">
    <citation type="submission" date="2019-02" db="EMBL/GenBank/DDBJ databases">
        <title>Opniocepnalus argus Var Kimnra genome.</title>
        <authorList>
            <person name="Zhou C."/>
            <person name="Xiao S."/>
        </authorList>
    </citation>
    <scope>NUCLEOTIDE SEQUENCE [LARGE SCALE GENOMIC DNA]</scope>
</reference>
<dbReference type="PANTHER" id="PTHR47743">
    <property type="entry name" value="KIAA1210 / KIAA1211 FAMILY MEMBER"/>
    <property type="match status" value="1"/>
</dbReference>
<name>A0A6G1PTM3_CHAAH</name>
<evidence type="ECO:0000259" key="2">
    <source>
        <dbReference type="Pfam" id="PF15262"/>
    </source>
</evidence>
<feature type="compositionally biased region" description="Pro residues" evidence="1">
    <location>
        <begin position="1293"/>
        <end position="1302"/>
    </location>
</feature>
<reference evidence="3 4" key="1">
    <citation type="submission" date="2019-02" db="EMBL/GenBank/DDBJ databases">
        <title>Opniocepnalus argus genome.</title>
        <authorList>
            <person name="Zhou C."/>
            <person name="Xiao S."/>
        </authorList>
    </citation>
    <scope>NUCLEOTIDE SEQUENCE [LARGE SCALE GENOMIC DNA]</scope>
    <source>
        <strain evidence="3">OARG1902GOOAL</strain>
        <tissue evidence="3">Muscle</tissue>
    </source>
</reference>
<evidence type="ECO:0000313" key="4">
    <source>
        <dbReference type="Proteomes" id="UP000503349"/>
    </source>
</evidence>
<feature type="region of interest" description="Disordered" evidence="1">
    <location>
        <begin position="1"/>
        <end position="97"/>
    </location>
</feature>
<feature type="region of interest" description="Disordered" evidence="1">
    <location>
        <begin position="153"/>
        <end position="176"/>
    </location>
</feature>